<evidence type="ECO:0000259" key="1">
    <source>
        <dbReference type="PROSITE" id="PS50280"/>
    </source>
</evidence>
<keyword evidence="3" id="KW-1185">Reference proteome</keyword>
<dbReference type="Proteomes" id="UP000008068">
    <property type="component" value="Unassembled WGS sequence"/>
</dbReference>
<proteinExistence type="predicted"/>
<dbReference type="OrthoDB" id="616263at2759"/>
<sequence length="453" mass="52595">MMNIYGMNGGSFSRKLGKVKLLQNENWTNERFMGGGARKINLRFLALKTFLARFSEAEVAHTALEMDDKKKKKDVKVKSDLQDYLNQYKPPDQRILITENITFNELDQIPVYCDVTEKLEDLVIPERLAFDYVDCSFVNKELEPDLVKAIKMSEKESNQIICDCAVHDLLCYENVNCPCFKTNKAMREHFSEKNSKQSAFHSLNPILISSPFNIAYENCGFACSDECACEGKCDNNSLLIPHRYLFPLEIYRNDIDMGFLVRSPVFIPAGTPVMEYTGEIVDYERLRKLDKFDFEEHKSYILKCTYEDDAVFREFLKTLNFTKDYEKLLLKLYTNKNFYIDPTNFGNVGRMAAHSCCPNLEVLRVYRKSLSPAHVSLIMVTIEDVYPGTPFSFDYGPEYAEKLKDYCKCGTFACRNNQKTDEFKNMDSHNLSLVIEKIHKLRHQAYKKEVLRK</sequence>
<dbReference type="PROSITE" id="PS50280">
    <property type="entry name" value="SET"/>
    <property type="match status" value="1"/>
</dbReference>
<dbReference type="STRING" id="135651.G0NQ58"/>
<dbReference type="OMA" id="FNIAYEN"/>
<dbReference type="Gene3D" id="2.170.270.10">
    <property type="entry name" value="SET domain"/>
    <property type="match status" value="1"/>
</dbReference>
<dbReference type="PANTHER" id="PTHR47250">
    <property type="entry name" value="HISTONE-LYSINE N-METHYLTRANSFERASE SET-6"/>
    <property type="match status" value="1"/>
</dbReference>
<gene>
    <name evidence="2" type="ORF">CAEBREN_03245</name>
</gene>
<dbReference type="InterPro" id="IPR053105">
    <property type="entry name" value="Class_V-like_SAM-MTase"/>
</dbReference>
<dbReference type="InterPro" id="IPR046341">
    <property type="entry name" value="SET_dom_sf"/>
</dbReference>
<evidence type="ECO:0000313" key="3">
    <source>
        <dbReference type="Proteomes" id="UP000008068"/>
    </source>
</evidence>
<name>G0NQ58_CAEBE</name>
<dbReference type="PANTHER" id="PTHR47250:SF2">
    <property type="entry name" value="SET DOMAIN-CONTAINING PROTEIN"/>
    <property type="match status" value="1"/>
</dbReference>
<dbReference type="HOGENOM" id="CLU_022905_1_0_1"/>
<accession>G0NQ58</accession>
<protein>
    <recommendedName>
        <fullName evidence="1">SET domain-containing protein</fullName>
    </recommendedName>
</protein>
<dbReference type="Pfam" id="PF00856">
    <property type="entry name" value="SET"/>
    <property type="match status" value="1"/>
</dbReference>
<evidence type="ECO:0000313" key="2">
    <source>
        <dbReference type="EMBL" id="EGT35522.1"/>
    </source>
</evidence>
<dbReference type="SMART" id="SM00317">
    <property type="entry name" value="SET"/>
    <property type="match status" value="1"/>
</dbReference>
<dbReference type="SUPFAM" id="SSF82199">
    <property type="entry name" value="SET domain"/>
    <property type="match status" value="1"/>
</dbReference>
<dbReference type="AlphaFoldDB" id="G0NQ58"/>
<dbReference type="InterPro" id="IPR001214">
    <property type="entry name" value="SET_dom"/>
</dbReference>
<feature type="domain" description="SET" evidence="1">
    <location>
        <begin position="246"/>
        <end position="396"/>
    </location>
</feature>
<dbReference type="InParanoid" id="G0NQ58"/>
<reference evidence="3" key="1">
    <citation type="submission" date="2011-07" db="EMBL/GenBank/DDBJ databases">
        <authorList>
            <consortium name="Caenorhabditis brenneri Sequencing and Analysis Consortium"/>
            <person name="Wilson R.K."/>
        </authorList>
    </citation>
    <scope>NUCLEOTIDE SEQUENCE [LARGE SCALE GENOMIC DNA]</scope>
    <source>
        <strain evidence="3">PB2801</strain>
    </source>
</reference>
<dbReference type="EMBL" id="GL379923">
    <property type="protein sequence ID" value="EGT35522.1"/>
    <property type="molecule type" value="Genomic_DNA"/>
</dbReference>
<dbReference type="eggNOG" id="KOG1082">
    <property type="taxonomic scope" value="Eukaryota"/>
</dbReference>
<organism evidence="3">
    <name type="scientific">Caenorhabditis brenneri</name>
    <name type="common">Nematode worm</name>
    <dbReference type="NCBI Taxonomy" id="135651"/>
    <lineage>
        <taxon>Eukaryota</taxon>
        <taxon>Metazoa</taxon>
        <taxon>Ecdysozoa</taxon>
        <taxon>Nematoda</taxon>
        <taxon>Chromadorea</taxon>
        <taxon>Rhabditida</taxon>
        <taxon>Rhabditina</taxon>
        <taxon>Rhabditomorpha</taxon>
        <taxon>Rhabditoidea</taxon>
        <taxon>Rhabditidae</taxon>
        <taxon>Peloderinae</taxon>
        <taxon>Caenorhabditis</taxon>
    </lineage>
</organism>